<keyword evidence="2" id="KW-1185">Reference proteome</keyword>
<accession>A0AAD9NRZ2</accession>
<evidence type="ECO:0000313" key="2">
    <source>
        <dbReference type="Proteomes" id="UP001209878"/>
    </source>
</evidence>
<comment type="caution">
    <text evidence="1">The sequence shown here is derived from an EMBL/GenBank/DDBJ whole genome shotgun (WGS) entry which is preliminary data.</text>
</comment>
<proteinExistence type="predicted"/>
<evidence type="ECO:0000313" key="1">
    <source>
        <dbReference type="EMBL" id="KAK2178406.1"/>
    </source>
</evidence>
<gene>
    <name evidence="1" type="ORF">NP493_545g01110</name>
</gene>
<dbReference type="AlphaFoldDB" id="A0AAD9NRZ2"/>
<name>A0AAD9NRZ2_RIDPI</name>
<sequence>MMGNFTQTTDTGREILCP</sequence>
<dbReference type="EMBL" id="JAODUO010000545">
    <property type="protein sequence ID" value="KAK2178406.1"/>
    <property type="molecule type" value="Genomic_DNA"/>
</dbReference>
<dbReference type="Proteomes" id="UP001209878">
    <property type="component" value="Unassembled WGS sequence"/>
</dbReference>
<reference evidence="1" key="1">
    <citation type="journal article" date="2023" name="Mol. Biol. Evol.">
        <title>Third-Generation Sequencing Reveals the Adaptive Role of the Epigenome in Three Deep-Sea Polychaetes.</title>
        <authorList>
            <person name="Perez M."/>
            <person name="Aroh O."/>
            <person name="Sun Y."/>
            <person name="Lan Y."/>
            <person name="Juniper S.K."/>
            <person name="Young C.R."/>
            <person name="Angers B."/>
            <person name="Qian P.Y."/>
        </authorList>
    </citation>
    <scope>NUCLEOTIDE SEQUENCE</scope>
    <source>
        <strain evidence="1">R07B-5</strain>
    </source>
</reference>
<protein>
    <submittedName>
        <fullName evidence="1">Uncharacterized protein</fullName>
    </submittedName>
</protein>
<organism evidence="1 2">
    <name type="scientific">Ridgeia piscesae</name>
    <name type="common">Tubeworm</name>
    <dbReference type="NCBI Taxonomy" id="27915"/>
    <lineage>
        <taxon>Eukaryota</taxon>
        <taxon>Metazoa</taxon>
        <taxon>Spiralia</taxon>
        <taxon>Lophotrochozoa</taxon>
        <taxon>Annelida</taxon>
        <taxon>Polychaeta</taxon>
        <taxon>Sedentaria</taxon>
        <taxon>Canalipalpata</taxon>
        <taxon>Sabellida</taxon>
        <taxon>Siboglinidae</taxon>
        <taxon>Ridgeia</taxon>
    </lineage>
</organism>